<keyword evidence="3" id="KW-1185">Reference proteome</keyword>
<dbReference type="AlphaFoldDB" id="A0A2K1K6B4"/>
<dbReference type="Proteomes" id="UP000006727">
    <property type="component" value="Chromosome 8"/>
</dbReference>
<organism evidence="1">
    <name type="scientific">Physcomitrium patens</name>
    <name type="common">Spreading-leaved earth moss</name>
    <name type="synonym">Physcomitrella patens</name>
    <dbReference type="NCBI Taxonomy" id="3218"/>
    <lineage>
        <taxon>Eukaryota</taxon>
        <taxon>Viridiplantae</taxon>
        <taxon>Streptophyta</taxon>
        <taxon>Embryophyta</taxon>
        <taxon>Bryophyta</taxon>
        <taxon>Bryophytina</taxon>
        <taxon>Bryopsida</taxon>
        <taxon>Funariidae</taxon>
        <taxon>Funariales</taxon>
        <taxon>Funariaceae</taxon>
        <taxon>Physcomitrium</taxon>
    </lineage>
</organism>
<reference evidence="2" key="3">
    <citation type="submission" date="2020-12" db="UniProtKB">
        <authorList>
            <consortium name="EnsemblPlants"/>
        </authorList>
    </citation>
    <scope>IDENTIFICATION</scope>
</reference>
<reference evidence="1 3" key="2">
    <citation type="journal article" date="2018" name="Plant J.">
        <title>The Physcomitrella patens chromosome-scale assembly reveals moss genome structure and evolution.</title>
        <authorList>
            <person name="Lang D."/>
            <person name="Ullrich K.K."/>
            <person name="Murat F."/>
            <person name="Fuchs J."/>
            <person name="Jenkins J."/>
            <person name="Haas F.B."/>
            <person name="Piednoel M."/>
            <person name="Gundlach H."/>
            <person name="Van Bel M."/>
            <person name="Meyberg R."/>
            <person name="Vives C."/>
            <person name="Morata J."/>
            <person name="Symeonidi A."/>
            <person name="Hiss M."/>
            <person name="Muchero W."/>
            <person name="Kamisugi Y."/>
            <person name="Saleh O."/>
            <person name="Blanc G."/>
            <person name="Decker E.L."/>
            <person name="van Gessel N."/>
            <person name="Grimwood J."/>
            <person name="Hayes R.D."/>
            <person name="Graham S.W."/>
            <person name="Gunter L.E."/>
            <person name="McDaniel S.F."/>
            <person name="Hoernstein S.N.W."/>
            <person name="Larsson A."/>
            <person name="Li F.W."/>
            <person name="Perroud P.F."/>
            <person name="Phillips J."/>
            <person name="Ranjan P."/>
            <person name="Rokshar D.S."/>
            <person name="Rothfels C.J."/>
            <person name="Schneider L."/>
            <person name="Shu S."/>
            <person name="Stevenson D.W."/>
            <person name="Thummler F."/>
            <person name="Tillich M."/>
            <person name="Villarreal Aguilar J.C."/>
            <person name="Widiez T."/>
            <person name="Wong G.K."/>
            <person name="Wymore A."/>
            <person name="Zhang Y."/>
            <person name="Zimmer A.D."/>
            <person name="Quatrano R.S."/>
            <person name="Mayer K.F.X."/>
            <person name="Goodstein D."/>
            <person name="Casacuberta J.M."/>
            <person name="Vandepoele K."/>
            <person name="Reski R."/>
            <person name="Cuming A.C."/>
            <person name="Tuskan G.A."/>
            <person name="Maumus F."/>
            <person name="Salse J."/>
            <person name="Schmutz J."/>
            <person name="Rensing S.A."/>
        </authorList>
    </citation>
    <scope>NUCLEOTIDE SEQUENCE [LARGE SCALE GENOMIC DNA]</scope>
    <source>
        <strain evidence="2 3">cv. Gransden 2004</strain>
    </source>
</reference>
<reference evidence="1 3" key="1">
    <citation type="journal article" date="2008" name="Science">
        <title>The Physcomitrella genome reveals evolutionary insights into the conquest of land by plants.</title>
        <authorList>
            <person name="Rensing S."/>
            <person name="Lang D."/>
            <person name="Zimmer A."/>
            <person name="Terry A."/>
            <person name="Salamov A."/>
            <person name="Shapiro H."/>
            <person name="Nishiyama T."/>
            <person name="Perroud P.-F."/>
            <person name="Lindquist E."/>
            <person name="Kamisugi Y."/>
            <person name="Tanahashi T."/>
            <person name="Sakakibara K."/>
            <person name="Fujita T."/>
            <person name="Oishi K."/>
            <person name="Shin-I T."/>
            <person name="Kuroki Y."/>
            <person name="Toyoda A."/>
            <person name="Suzuki Y."/>
            <person name="Hashimoto A."/>
            <person name="Yamaguchi K."/>
            <person name="Sugano A."/>
            <person name="Kohara Y."/>
            <person name="Fujiyama A."/>
            <person name="Anterola A."/>
            <person name="Aoki S."/>
            <person name="Ashton N."/>
            <person name="Barbazuk W.B."/>
            <person name="Barker E."/>
            <person name="Bennetzen J."/>
            <person name="Bezanilla M."/>
            <person name="Blankenship R."/>
            <person name="Cho S.H."/>
            <person name="Dutcher S."/>
            <person name="Estelle M."/>
            <person name="Fawcett J.A."/>
            <person name="Gundlach H."/>
            <person name="Hanada K."/>
            <person name="Heyl A."/>
            <person name="Hicks K.A."/>
            <person name="Hugh J."/>
            <person name="Lohr M."/>
            <person name="Mayer K."/>
            <person name="Melkozernov A."/>
            <person name="Murata T."/>
            <person name="Nelson D."/>
            <person name="Pils B."/>
            <person name="Prigge M."/>
            <person name="Reiss B."/>
            <person name="Renner T."/>
            <person name="Rombauts S."/>
            <person name="Rushton P."/>
            <person name="Sanderfoot A."/>
            <person name="Schween G."/>
            <person name="Shiu S.-H."/>
            <person name="Stueber K."/>
            <person name="Theodoulou F.L."/>
            <person name="Tu H."/>
            <person name="Van de Peer Y."/>
            <person name="Verrier P.J."/>
            <person name="Waters E."/>
            <person name="Wood A."/>
            <person name="Yang L."/>
            <person name="Cove D."/>
            <person name="Cuming A."/>
            <person name="Hasebe M."/>
            <person name="Lucas S."/>
            <person name="Mishler D.B."/>
            <person name="Reski R."/>
            <person name="Grigoriev I."/>
            <person name="Quatrano R.S."/>
            <person name="Boore J.L."/>
        </authorList>
    </citation>
    <scope>NUCLEOTIDE SEQUENCE [LARGE SCALE GENOMIC DNA]</scope>
    <source>
        <strain evidence="2 3">cv. Gransden 2004</strain>
    </source>
</reference>
<dbReference type="InParanoid" id="A0A2K1K6B4"/>
<name>A0A2K1K6B4_PHYPA</name>
<dbReference type="EnsemblPlants" id="Pp3c8_6175V3.1">
    <property type="protein sequence ID" value="Pp3c8_6175V3.1"/>
    <property type="gene ID" value="Pp3c8_6175"/>
</dbReference>
<dbReference type="EMBL" id="ABEU02000008">
    <property type="protein sequence ID" value="PNR49319.1"/>
    <property type="molecule type" value="Genomic_DNA"/>
</dbReference>
<evidence type="ECO:0000313" key="3">
    <source>
        <dbReference type="Proteomes" id="UP000006727"/>
    </source>
</evidence>
<proteinExistence type="predicted"/>
<sequence length="50" mass="5780">MPAPMQRNNFTVFCSSTLLFQIFKSVLLRVVLAIWTENLSLKINNAYSMQ</sequence>
<gene>
    <name evidence="1" type="ORF">PHYPA_011215</name>
</gene>
<dbReference type="Gramene" id="Pp3c8_6175V3.1">
    <property type="protein sequence ID" value="Pp3c8_6175V3.1"/>
    <property type="gene ID" value="Pp3c8_6175"/>
</dbReference>
<evidence type="ECO:0000313" key="1">
    <source>
        <dbReference type="EMBL" id="PNR49319.1"/>
    </source>
</evidence>
<accession>A0A2K1K6B4</accession>
<evidence type="ECO:0000313" key="2">
    <source>
        <dbReference type="EnsemblPlants" id="Pp3c8_6175V3.1"/>
    </source>
</evidence>
<protein>
    <submittedName>
        <fullName evidence="1 2">Uncharacterized protein</fullName>
    </submittedName>
</protein>